<protein>
    <submittedName>
        <fullName evidence="2">Uncharacterized protein</fullName>
    </submittedName>
</protein>
<reference evidence="2 3" key="1">
    <citation type="submission" date="2020-04" db="EMBL/GenBank/DDBJ databases">
        <title>MicrobeNet Type strains.</title>
        <authorList>
            <person name="Nicholson A.C."/>
        </authorList>
    </citation>
    <scope>NUCLEOTIDE SEQUENCE [LARGE SCALE GENOMIC DNA]</scope>
    <source>
        <strain evidence="2 3">DSM 45078</strain>
    </source>
</reference>
<evidence type="ECO:0000313" key="3">
    <source>
        <dbReference type="Proteomes" id="UP000565715"/>
    </source>
</evidence>
<feature type="signal peptide" evidence="1">
    <location>
        <begin position="1"/>
        <end position="26"/>
    </location>
</feature>
<evidence type="ECO:0000256" key="1">
    <source>
        <dbReference type="SAM" id="SignalP"/>
    </source>
</evidence>
<name>A0A846XML0_9NOCA</name>
<evidence type="ECO:0000313" key="2">
    <source>
        <dbReference type="EMBL" id="NKY37568.1"/>
    </source>
</evidence>
<accession>A0A846XML0</accession>
<dbReference type="EMBL" id="JAAXOO010000009">
    <property type="protein sequence ID" value="NKY37568.1"/>
    <property type="molecule type" value="Genomic_DNA"/>
</dbReference>
<organism evidence="2 3">
    <name type="scientific">Nocardia speluncae</name>
    <dbReference type="NCBI Taxonomy" id="419477"/>
    <lineage>
        <taxon>Bacteria</taxon>
        <taxon>Bacillati</taxon>
        <taxon>Actinomycetota</taxon>
        <taxon>Actinomycetes</taxon>
        <taxon>Mycobacteriales</taxon>
        <taxon>Nocardiaceae</taxon>
        <taxon>Nocardia</taxon>
    </lineage>
</organism>
<dbReference type="Proteomes" id="UP000565715">
    <property type="component" value="Unassembled WGS sequence"/>
</dbReference>
<feature type="chain" id="PRO_5032585320" evidence="1">
    <location>
        <begin position="27"/>
        <end position="95"/>
    </location>
</feature>
<dbReference type="AlphaFoldDB" id="A0A846XML0"/>
<dbReference type="RefSeq" id="WP_157112849.1">
    <property type="nucleotide sequence ID" value="NZ_JAAXOO010000009.1"/>
</dbReference>
<keyword evidence="3" id="KW-1185">Reference proteome</keyword>
<dbReference type="PROSITE" id="PS51257">
    <property type="entry name" value="PROKAR_LIPOPROTEIN"/>
    <property type="match status" value="1"/>
</dbReference>
<proteinExistence type="predicted"/>
<gene>
    <name evidence="2" type="ORF">HGA13_31545</name>
</gene>
<keyword evidence="1" id="KW-0732">Signal</keyword>
<sequence>MGRKFAARFAATVSLCAATALLYGCAQDTGGHATAAAPAASQVATETPQERSLRIRDELVRLGCDSNSCIQTYFACEDGLLSGEACEFYRKHPLK</sequence>
<comment type="caution">
    <text evidence="2">The sequence shown here is derived from an EMBL/GenBank/DDBJ whole genome shotgun (WGS) entry which is preliminary data.</text>
</comment>